<dbReference type="CDD" id="cd06223">
    <property type="entry name" value="PRTases_typeI"/>
    <property type="match status" value="1"/>
</dbReference>
<evidence type="ECO:0000313" key="3">
    <source>
        <dbReference type="EMBL" id="PRY83487.1"/>
    </source>
</evidence>
<dbReference type="PANTHER" id="PTHR47505">
    <property type="entry name" value="DNA UTILIZATION PROTEIN YHGH"/>
    <property type="match status" value="1"/>
</dbReference>
<dbReference type="AlphaFoldDB" id="A0A2T0W9W7"/>
<comment type="caution">
    <text evidence="3">The sequence shown here is derived from an EMBL/GenBank/DDBJ whole genome shotgun (WGS) entry which is preliminary data.</text>
</comment>
<reference evidence="3 4" key="1">
    <citation type="submission" date="2018-03" db="EMBL/GenBank/DDBJ databases">
        <title>Genomic Encyclopedia of Archaeal and Bacterial Type Strains, Phase II (KMG-II): from individual species to whole genera.</title>
        <authorList>
            <person name="Goeker M."/>
        </authorList>
    </citation>
    <scope>NUCLEOTIDE SEQUENCE [LARGE SCALE GENOMIC DNA]</scope>
    <source>
        <strain evidence="3 4">DSM 13175</strain>
    </source>
</reference>
<evidence type="ECO:0000313" key="4">
    <source>
        <dbReference type="Proteomes" id="UP000238205"/>
    </source>
</evidence>
<evidence type="ECO:0000256" key="1">
    <source>
        <dbReference type="ARBA" id="ARBA00008007"/>
    </source>
</evidence>
<dbReference type="Pfam" id="PF00156">
    <property type="entry name" value="Pribosyltran"/>
    <property type="match status" value="1"/>
</dbReference>
<dbReference type="OrthoDB" id="9779910at2"/>
<dbReference type="Gene3D" id="3.40.50.2020">
    <property type="match status" value="1"/>
</dbReference>
<dbReference type="PANTHER" id="PTHR47505:SF1">
    <property type="entry name" value="DNA UTILIZATION PROTEIN YHGH"/>
    <property type="match status" value="1"/>
</dbReference>
<dbReference type="InterPro" id="IPR051910">
    <property type="entry name" value="ComF/GntX_DNA_util-trans"/>
</dbReference>
<keyword evidence="4" id="KW-1185">Reference proteome</keyword>
<name>A0A2T0W9W7_9LACT</name>
<proteinExistence type="inferred from homology"/>
<organism evidence="3 4">
    <name type="scientific">Alkalibacterium olivapovliticus</name>
    <dbReference type="NCBI Taxonomy" id="99907"/>
    <lineage>
        <taxon>Bacteria</taxon>
        <taxon>Bacillati</taxon>
        <taxon>Bacillota</taxon>
        <taxon>Bacilli</taxon>
        <taxon>Lactobacillales</taxon>
        <taxon>Carnobacteriaceae</taxon>
        <taxon>Alkalibacterium</taxon>
    </lineage>
</organism>
<gene>
    <name evidence="3" type="ORF">CLV38_10493</name>
</gene>
<dbReference type="InterPro" id="IPR029057">
    <property type="entry name" value="PRTase-like"/>
</dbReference>
<dbReference type="InterPro" id="IPR000836">
    <property type="entry name" value="PRTase_dom"/>
</dbReference>
<feature type="domain" description="Phosphoribosyltransferase" evidence="2">
    <location>
        <begin position="177"/>
        <end position="229"/>
    </location>
</feature>
<protein>
    <submittedName>
        <fullName evidence="3">Competence protein ComFC</fullName>
    </submittedName>
</protein>
<sequence length="230" mass="26641">MNRCLWCGSSVTSVISVKDFIQFKIIEHPLCEKCRNNLNRLENHETCKGCSRIYSGQDYCPDCLKWKRHYPSYEGCHYAVFEYNLFARELIEQFKFTGDCETADLFKKEVGAFFRKNMKDTIVIPIPLSAESFSSRGFNQTEVLLESAGVDFVCVLENNYQIGKQSRKNRAERMKSPQPFALSEYHKDIVRGNNIILADDIYTTGRTIYHAIELIRSHEPATVNSFSLFR</sequence>
<accession>A0A2T0W9W7</accession>
<dbReference type="EMBL" id="PVTO01000004">
    <property type="protein sequence ID" value="PRY83487.1"/>
    <property type="molecule type" value="Genomic_DNA"/>
</dbReference>
<dbReference type="SUPFAM" id="SSF53271">
    <property type="entry name" value="PRTase-like"/>
    <property type="match status" value="1"/>
</dbReference>
<dbReference type="Proteomes" id="UP000238205">
    <property type="component" value="Unassembled WGS sequence"/>
</dbReference>
<evidence type="ECO:0000259" key="2">
    <source>
        <dbReference type="Pfam" id="PF00156"/>
    </source>
</evidence>
<comment type="similarity">
    <text evidence="1">Belongs to the ComF/GntX family.</text>
</comment>